<dbReference type="InParanoid" id="J0WUV5"/>
<evidence type="ECO:0008006" key="3">
    <source>
        <dbReference type="Google" id="ProtNLM"/>
    </source>
</evidence>
<dbReference type="OrthoDB" id="262547at2759"/>
<dbReference type="OMA" id="FGAYDMW"/>
<dbReference type="Pfam" id="PF11735">
    <property type="entry name" value="CAP59_mtransfer"/>
    <property type="match status" value="1"/>
</dbReference>
<organism evidence="1 2">
    <name type="scientific">Auricularia subglabra (strain TFB-10046 / SS5)</name>
    <name type="common">White-rot fungus</name>
    <name type="synonym">Auricularia delicata (strain TFB10046)</name>
    <dbReference type="NCBI Taxonomy" id="717982"/>
    <lineage>
        <taxon>Eukaryota</taxon>
        <taxon>Fungi</taxon>
        <taxon>Dikarya</taxon>
        <taxon>Basidiomycota</taxon>
        <taxon>Agaricomycotina</taxon>
        <taxon>Agaricomycetes</taxon>
        <taxon>Auriculariales</taxon>
        <taxon>Auriculariaceae</taxon>
        <taxon>Auricularia</taxon>
    </lineage>
</organism>
<evidence type="ECO:0000313" key="1">
    <source>
        <dbReference type="EMBL" id="EJD37736.1"/>
    </source>
</evidence>
<gene>
    <name evidence="1" type="ORF">AURDEDRAFT_72858</name>
</gene>
<dbReference type="InterPro" id="IPR021047">
    <property type="entry name" value="Mannosyltransferase_CMT1"/>
</dbReference>
<dbReference type="AlphaFoldDB" id="J0WUV5"/>
<evidence type="ECO:0000313" key="2">
    <source>
        <dbReference type="Proteomes" id="UP000006514"/>
    </source>
</evidence>
<dbReference type="PANTHER" id="PTHR34144:SF7">
    <property type="entry name" value="EXPORT PROTEIN (CAP59), PUTATIVE (AFU_ORTHOLOGUE AFUA_7G05020)-RELATED"/>
    <property type="match status" value="1"/>
</dbReference>
<keyword evidence="2" id="KW-1185">Reference proteome</keyword>
<accession>J0WUV5</accession>
<dbReference type="eggNOG" id="ENOG502RJAT">
    <property type="taxonomic scope" value="Eukaryota"/>
</dbReference>
<dbReference type="KEGG" id="adl:AURDEDRAFT_72858"/>
<dbReference type="EMBL" id="JH687836">
    <property type="protein sequence ID" value="EJD37736.1"/>
    <property type="molecule type" value="Genomic_DNA"/>
</dbReference>
<name>J0WUV5_AURST</name>
<reference evidence="2" key="1">
    <citation type="journal article" date="2012" name="Science">
        <title>The Paleozoic origin of enzymatic lignin decomposition reconstructed from 31 fungal genomes.</title>
        <authorList>
            <person name="Floudas D."/>
            <person name="Binder M."/>
            <person name="Riley R."/>
            <person name="Barry K."/>
            <person name="Blanchette R.A."/>
            <person name="Henrissat B."/>
            <person name="Martinez A.T."/>
            <person name="Otillar R."/>
            <person name="Spatafora J.W."/>
            <person name="Yadav J.S."/>
            <person name="Aerts A."/>
            <person name="Benoit I."/>
            <person name="Boyd A."/>
            <person name="Carlson A."/>
            <person name="Copeland A."/>
            <person name="Coutinho P.M."/>
            <person name="de Vries R.P."/>
            <person name="Ferreira P."/>
            <person name="Findley K."/>
            <person name="Foster B."/>
            <person name="Gaskell J."/>
            <person name="Glotzer D."/>
            <person name="Gorecki P."/>
            <person name="Heitman J."/>
            <person name="Hesse C."/>
            <person name="Hori C."/>
            <person name="Igarashi K."/>
            <person name="Jurgens J.A."/>
            <person name="Kallen N."/>
            <person name="Kersten P."/>
            <person name="Kohler A."/>
            <person name="Kuees U."/>
            <person name="Kumar T.K.A."/>
            <person name="Kuo A."/>
            <person name="LaButti K."/>
            <person name="Larrondo L.F."/>
            <person name="Lindquist E."/>
            <person name="Ling A."/>
            <person name="Lombard V."/>
            <person name="Lucas S."/>
            <person name="Lundell T."/>
            <person name="Martin R."/>
            <person name="McLaughlin D.J."/>
            <person name="Morgenstern I."/>
            <person name="Morin E."/>
            <person name="Murat C."/>
            <person name="Nagy L.G."/>
            <person name="Nolan M."/>
            <person name="Ohm R.A."/>
            <person name="Patyshakuliyeva A."/>
            <person name="Rokas A."/>
            <person name="Ruiz-Duenas F.J."/>
            <person name="Sabat G."/>
            <person name="Salamov A."/>
            <person name="Samejima M."/>
            <person name="Schmutz J."/>
            <person name="Slot J.C."/>
            <person name="St John F."/>
            <person name="Stenlid J."/>
            <person name="Sun H."/>
            <person name="Sun S."/>
            <person name="Syed K."/>
            <person name="Tsang A."/>
            <person name="Wiebenga A."/>
            <person name="Young D."/>
            <person name="Pisabarro A."/>
            <person name="Eastwood D.C."/>
            <person name="Martin F."/>
            <person name="Cullen D."/>
            <person name="Grigoriev I.V."/>
            <person name="Hibbett D.S."/>
        </authorList>
    </citation>
    <scope>NUCLEOTIDE SEQUENCE [LARGE SCALE GENOMIC DNA]</scope>
    <source>
        <strain evidence="2">TFB10046</strain>
    </source>
</reference>
<dbReference type="Proteomes" id="UP000006514">
    <property type="component" value="Unassembled WGS sequence"/>
</dbReference>
<dbReference type="PANTHER" id="PTHR34144">
    <property type="entry name" value="CHROMOSOME 8, WHOLE GENOME SHOTGUN SEQUENCE"/>
    <property type="match status" value="1"/>
</dbReference>
<protein>
    <recommendedName>
        <fullName evidence="3">Glycosyltransferase family 69 protein</fullName>
    </recommendedName>
</protein>
<proteinExistence type="predicted"/>
<sequence length="479" mass="54264">MAIYLLHKLRKELSAPAPTGAIRLQPLADDEDDYDDTDIPLAPSPQPKKSRIAWSAKLSLSCGLVLCGLYMLGTVDHPDDSRHTDVLLRSSRKPKLEGYGNGEKVFIAALFYNNADILPHWTRQMTRVIQYMGVDNVFVSIMESWSTDSTPTLLSDFDKALGALGVERRIKLRDTTVSRPSPFLTNQARINFLAASRNVALEPLADGLHGAAFDRILFSNDVITTAESIVELLNTRDGKYDMACGLDFAHWGIGDGWVLRDRLGQLVSSIWPYFVEDAGTNGVTKSEPFKVLSCWNGIAALRAEPFLPPAKRTNGTLSAKPLRWPLAHSHPSYQPERTPPRDLPELRFRASAAEECFSSECLLLAYDLRVLYALEEIWINPRVLSAYSWDNYYLWIRAMRHWLVQWWIRTVENGDGIERAKWIEGRYADVWMWEGGACQVVSACLPHGLGSYSSQFHNYTRPEAHWDRRRGLRKRAVEL</sequence>